<gene>
    <name evidence="2" type="ORF">NM125_01480</name>
</gene>
<proteinExistence type="predicted"/>
<protein>
    <recommendedName>
        <fullName evidence="4">Phosphate-selective porin O and P</fullName>
    </recommendedName>
</protein>
<organism evidence="2 3">
    <name type="scientific">Gracilimonas sediminicola</name>
    <dbReference type="NCBI Taxonomy" id="2952158"/>
    <lineage>
        <taxon>Bacteria</taxon>
        <taxon>Pseudomonadati</taxon>
        <taxon>Balneolota</taxon>
        <taxon>Balneolia</taxon>
        <taxon>Balneolales</taxon>
        <taxon>Balneolaceae</taxon>
        <taxon>Gracilimonas</taxon>
    </lineage>
</organism>
<feature type="signal peptide" evidence="1">
    <location>
        <begin position="1"/>
        <end position="27"/>
    </location>
</feature>
<dbReference type="EMBL" id="JANDBC010000001">
    <property type="protein sequence ID" value="MCP9290247.1"/>
    <property type="molecule type" value="Genomic_DNA"/>
</dbReference>
<dbReference type="AlphaFoldDB" id="A0A9X2RD03"/>
<dbReference type="Proteomes" id="UP001139125">
    <property type="component" value="Unassembled WGS sequence"/>
</dbReference>
<feature type="chain" id="PRO_5040890535" description="Phosphate-selective porin O and P" evidence="1">
    <location>
        <begin position="28"/>
        <end position="429"/>
    </location>
</feature>
<sequence>MKSNVKYFTTVLTAFVLAFFSATNLSAQERNNIQYFVPATKAGLNVFEAPFTTDKSFDGVYVRIGGSNALQFQGISHDNDAGSLADLENNFNLATSNLDLDVALAPGMRMHLRTYLSSQHHAEAWVKGGYIQIDSFDFIEEGFLSSLSDNIRIKVGHMENNYGDNHFRRSDNGSAILNPFVGNYIMDSFTTEVGAEVYYYTGDIFGMVGLTNGKLNQSTVEGAVKTKPSFLTKVGYDSQVNDDLRVRLTGSLFRVSQNASIYLYSGDRAGTRYYNVIEPGNFRAGRFAPSFAVSGRAPGGPIAGEMTSIMINPFVKFQGLEFYGVFENASGAIDNGEDTRSYTQIGAELLYRFGMDENFYVGGRYNTVSGEEPSGDEIDISRINIGGGWFLTENVLTKLEYVTQTYDGFTGDYAGAEFSGIMLEAVVSF</sequence>
<evidence type="ECO:0000313" key="2">
    <source>
        <dbReference type="EMBL" id="MCP9290247.1"/>
    </source>
</evidence>
<dbReference type="RefSeq" id="WP_255132152.1">
    <property type="nucleotide sequence ID" value="NZ_JANDBC010000001.1"/>
</dbReference>
<dbReference type="SUPFAM" id="SSF56935">
    <property type="entry name" value="Porins"/>
    <property type="match status" value="1"/>
</dbReference>
<evidence type="ECO:0000313" key="3">
    <source>
        <dbReference type="Proteomes" id="UP001139125"/>
    </source>
</evidence>
<evidence type="ECO:0000256" key="1">
    <source>
        <dbReference type="SAM" id="SignalP"/>
    </source>
</evidence>
<comment type="caution">
    <text evidence="2">The sequence shown here is derived from an EMBL/GenBank/DDBJ whole genome shotgun (WGS) entry which is preliminary data.</text>
</comment>
<keyword evidence="3" id="KW-1185">Reference proteome</keyword>
<accession>A0A9X2RD03</accession>
<evidence type="ECO:0008006" key="4">
    <source>
        <dbReference type="Google" id="ProtNLM"/>
    </source>
</evidence>
<reference evidence="2" key="1">
    <citation type="submission" date="2022-06" db="EMBL/GenBank/DDBJ databases">
        <title>Gracilimonas sp. CAU 1638 isolated from sea sediment.</title>
        <authorList>
            <person name="Kim W."/>
        </authorList>
    </citation>
    <scope>NUCLEOTIDE SEQUENCE</scope>
    <source>
        <strain evidence="2">CAU 1638</strain>
    </source>
</reference>
<keyword evidence="1" id="KW-0732">Signal</keyword>
<name>A0A9X2RD03_9BACT</name>